<proteinExistence type="predicted"/>
<evidence type="ECO:0000313" key="3">
    <source>
        <dbReference type="Proteomes" id="UP000824120"/>
    </source>
</evidence>
<organism evidence="2 3">
    <name type="scientific">Solanum commersonii</name>
    <name type="common">Commerson's wild potato</name>
    <name type="synonym">Commerson's nightshade</name>
    <dbReference type="NCBI Taxonomy" id="4109"/>
    <lineage>
        <taxon>Eukaryota</taxon>
        <taxon>Viridiplantae</taxon>
        <taxon>Streptophyta</taxon>
        <taxon>Embryophyta</taxon>
        <taxon>Tracheophyta</taxon>
        <taxon>Spermatophyta</taxon>
        <taxon>Magnoliopsida</taxon>
        <taxon>eudicotyledons</taxon>
        <taxon>Gunneridae</taxon>
        <taxon>Pentapetalae</taxon>
        <taxon>asterids</taxon>
        <taxon>lamiids</taxon>
        <taxon>Solanales</taxon>
        <taxon>Solanaceae</taxon>
        <taxon>Solanoideae</taxon>
        <taxon>Solaneae</taxon>
        <taxon>Solanum</taxon>
    </lineage>
</organism>
<dbReference type="Proteomes" id="UP000824120">
    <property type="component" value="Chromosome 4"/>
</dbReference>
<dbReference type="EMBL" id="JACXVP010000004">
    <property type="protein sequence ID" value="KAG5612623.1"/>
    <property type="molecule type" value="Genomic_DNA"/>
</dbReference>
<accession>A0A9J5ZKG4</accession>
<name>A0A9J5ZKG4_SOLCO</name>
<protein>
    <submittedName>
        <fullName evidence="2">Uncharacterized protein</fullName>
    </submittedName>
</protein>
<dbReference type="OrthoDB" id="1305095at2759"/>
<sequence>MDFGKNIIEKEELPEDDEHDDVNTYVDSFDNNVDEYADDETEPPSATSPTPNPSSSAPAPFRCPAPVPPVHPGTKIAYEYRKPLQMVWNAHNSNMTYRLDDNDWNDIKELIEFLKVFYLTTKKISALYYPAICSVLPNICAISSKFYKFKNKPRFEESVKKMIEKF</sequence>
<dbReference type="AlphaFoldDB" id="A0A9J5ZKG4"/>
<feature type="compositionally biased region" description="Acidic residues" evidence="1">
    <location>
        <begin position="32"/>
        <end position="42"/>
    </location>
</feature>
<evidence type="ECO:0000256" key="1">
    <source>
        <dbReference type="SAM" id="MobiDB-lite"/>
    </source>
</evidence>
<gene>
    <name evidence="2" type="ORF">H5410_023904</name>
</gene>
<keyword evidence="3" id="KW-1185">Reference proteome</keyword>
<feature type="compositionally biased region" description="Low complexity" evidence="1">
    <location>
        <begin position="43"/>
        <end position="60"/>
    </location>
</feature>
<evidence type="ECO:0000313" key="2">
    <source>
        <dbReference type="EMBL" id="KAG5612623.1"/>
    </source>
</evidence>
<reference evidence="2 3" key="1">
    <citation type="submission" date="2020-09" db="EMBL/GenBank/DDBJ databases">
        <title>De no assembly of potato wild relative species, Solanum commersonii.</title>
        <authorList>
            <person name="Cho K."/>
        </authorList>
    </citation>
    <scope>NUCLEOTIDE SEQUENCE [LARGE SCALE GENOMIC DNA]</scope>
    <source>
        <strain evidence="2">LZ3.2</strain>
        <tissue evidence="2">Leaf</tissue>
    </source>
</reference>
<feature type="region of interest" description="Disordered" evidence="1">
    <location>
        <begin position="1"/>
        <end position="64"/>
    </location>
</feature>
<comment type="caution">
    <text evidence="2">The sequence shown here is derived from an EMBL/GenBank/DDBJ whole genome shotgun (WGS) entry which is preliminary data.</text>
</comment>